<dbReference type="SMART" id="SM00496">
    <property type="entry name" value="IENR2"/>
    <property type="match status" value="5"/>
</dbReference>
<keyword evidence="3" id="KW-0255">Endonuclease</keyword>
<dbReference type="CDD" id="cd10445">
    <property type="entry name" value="GIY-YIG_bI1_like"/>
    <property type="match status" value="1"/>
</dbReference>
<dbReference type="Pfam" id="PF07460">
    <property type="entry name" value="NUMOD3"/>
    <property type="match status" value="2"/>
</dbReference>
<dbReference type="SUPFAM" id="SSF64496">
    <property type="entry name" value="DNA-binding domain of intron-encoded endonucleases"/>
    <property type="match status" value="1"/>
</dbReference>
<keyword evidence="3" id="KW-0540">Nuclease</keyword>
<name>A0A088CAE5_9HELO</name>
<sequence>MLECTEVCMCFFVPINMYSNTDTEKLNIIKDNKNKCGVYRWINLETNKSYVGSSVNLGRRFSTYYSYEYLTKNSYTISRALLKYGYSSFRLDILEYCDKSDVFAREQHYLDLFQPEYNILKSAGSLLGFKHSVSTRERLSNFYTGRSISEQVKAKMSESQRGRTHSAEALANMSLAKLGRILTEEHKNNISVAAIGKTHSEESKFKISKTKGTAVVVHDTETGKTTDYFSVREVSRQFSVSNNTIARYIKSGLLFKDKYKISKQLV</sequence>
<evidence type="ECO:0000313" key="3">
    <source>
        <dbReference type="EMBL" id="AHX82999.1"/>
    </source>
</evidence>
<dbReference type="EMBL" id="KJ434027">
    <property type="protein sequence ID" value="AHX82999.1"/>
    <property type="molecule type" value="Genomic_DNA"/>
</dbReference>
<keyword evidence="3" id="KW-0496">Mitochondrion</keyword>
<dbReference type="SMART" id="SM00465">
    <property type="entry name" value="GIYc"/>
    <property type="match status" value="1"/>
</dbReference>
<accession>A0A088CAE5</accession>
<reference evidence="3" key="1">
    <citation type="journal article" date="2014" name="PLoS ONE">
        <title>The 203 kbp Mitochondrial Genome of the Phytopathogenic Fungus Sclerotinia borealis Reveals Multiple Invasions of Introns and Genomic Duplications.</title>
        <authorList>
            <person name="Mardanov A.V."/>
            <person name="Beletsky A.V."/>
            <person name="Kadnikov V.V."/>
            <person name="Ignatov A.N."/>
            <person name="Ravin N.V."/>
        </authorList>
    </citation>
    <scope>NUCLEOTIDE SEQUENCE</scope>
    <source>
        <strain evidence="3">F-4128</strain>
    </source>
</reference>
<dbReference type="PROSITE" id="PS50164">
    <property type="entry name" value="GIY_YIG"/>
    <property type="match status" value="1"/>
</dbReference>
<organism evidence="3">
    <name type="scientific">Sclerotinia borealis</name>
    <dbReference type="NCBI Taxonomy" id="77105"/>
    <lineage>
        <taxon>Eukaryota</taxon>
        <taxon>Fungi</taxon>
        <taxon>Dikarya</taxon>
        <taxon>Ascomycota</taxon>
        <taxon>Pezizomycotina</taxon>
        <taxon>Leotiomycetes</taxon>
        <taxon>Helotiales</taxon>
        <taxon>Sclerotiniaceae</taxon>
        <taxon>Sclerotinia</taxon>
    </lineage>
</organism>
<dbReference type="RefSeq" id="YP_009072335.1">
    <property type="nucleotide sequence ID" value="NC_025200.1"/>
</dbReference>
<dbReference type="GeneID" id="20497972"/>
<protein>
    <submittedName>
        <fullName evidence="3">GIY-YIG endonuclease</fullName>
    </submittedName>
</protein>
<dbReference type="InterPro" id="IPR006350">
    <property type="entry name" value="Intron_endoG1"/>
</dbReference>
<dbReference type="Gene3D" id="3.40.1440.10">
    <property type="entry name" value="GIY-YIG endonuclease"/>
    <property type="match status" value="1"/>
</dbReference>
<dbReference type="GO" id="GO:0004519">
    <property type="term" value="F:endonuclease activity"/>
    <property type="evidence" value="ECO:0007669"/>
    <property type="project" value="UniProtKB-KW"/>
</dbReference>
<gene>
    <name evidence="3" type="ORF">SBORM_0031</name>
</gene>
<feature type="domain" description="GIY-YIG" evidence="2">
    <location>
        <begin position="34"/>
        <end position="119"/>
    </location>
</feature>
<keyword evidence="3" id="KW-0378">Hydrolase</keyword>
<dbReference type="GO" id="GO:0003677">
    <property type="term" value="F:DNA binding"/>
    <property type="evidence" value="ECO:0007669"/>
    <property type="project" value="InterPro"/>
</dbReference>
<comment type="similarity">
    <text evidence="1">To endonucleases of group I introns of fungi and phage.</text>
</comment>
<proteinExistence type="predicted"/>
<dbReference type="InterPro" id="IPR003611">
    <property type="entry name" value="NUMOD3"/>
</dbReference>
<evidence type="ECO:0000259" key="2">
    <source>
        <dbReference type="PROSITE" id="PS50164"/>
    </source>
</evidence>
<dbReference type="AlphaFoldDB" id="A0A088CAE5"/>
<dbReference type="InterPro" id="IPR000305">
    <property type="entry name" value="GIY-YIG_endonuc"/>
</dbReference>
<evidence type="ECO:0000256" key="1">
    <source>
        <dbReference type="ARBA" id="ARBA00010045"/>
    </source>
</evidence>
<geneLocation type="mitochondrion" evidence="3"/>
<dbReference type="NCBIfam" id="TIGR01453">
    <property type="entry name" value="grpIintron_endo"/>
    <property type="match status" value="1"/>
</dbReference>
<dbReference type="SUPFAM" id="SSF82771">
    <property type="entry name" value="GIY-YIG endonuclease"/>
    <property type="match status" value="1"/>
</dbReference>
<dbReference type="Pfam" id="PF01541">
    <property type="entry name" value="GIY-YIG"/>
    <property type="match status" value="1"/>
</dbReference>
<dbReference type="InterPro" id="IPR035901">
    <property type="entry name" value="GIY-YIG_endonuc_sf"/>
</dbReference>